<name>A0A8I3VZK0_CALJA</name>
<dbReference type="RefSeq" id="XP_035137765.1">
    <property type="nucleotide sequence ID" value="XM_035281874.2"/>
</dbReference>
<dbReference type="KEGG" id="cjc:108589337"/>
<evidence type="ECO:0000313" key="1">
    <source>
        <dbReference type="Ensembl" id="ENSCJAP00000083255.1"/>
    </source>
</evidence>
<reference evidence="1" key="2">
    <citation type="submission" date="2025-08" db="UniProtKB">
        <authorList>
            <consortium name="Ensembl"/>
        </authorList>
    </citation>
    <scope>IDENTIFICATION</scope>
</reference>
<accession>A0A8I3VZK0</accession>
<evidence type="ECO:0000313" key="2">
    <source>
        <dbReference type="Proteomes" id="UP000008225"/>
    </source>
</evidence>
<reference evidence="1 2" key="1">
    <citation type="submission" date="2009-03" db="EMBL/GenBank/DDBJ databases">
        <authorList>
            <person name="Warren W."/>
            <person name="Ye L."/>
            <person name="Minx P."/>
            <person name="Worley K."/>
            <person name="Gibbs R."/>
            <person name="Wilson R.K."/>
        </authorList>
    </citation>
    <scope>NUCLEOTIDE SEQUENCE [LARGE SCALE GENOMIC DNA]</scope>
</reference>
<organism evidence="1 2">
    <name type="scientific">Callithrix jacchus</name>
    <name type="common">White-tufted-ear marmoset</name>
    <name type="synonym">Simia Jacchus</name>
    <dbReference type="NCBI Taxonomy" id="9483"/>
    <lineage>
        <taxon>Eukaryota</taxon>
        <taxon>Metazoa</taxon>
        <taxon>Chordata</taxon>
        <taxon>Craniata</taxon>
        <taxon>Vertebrata</taxon>
        <taxon>Euteleostomi</taxon>
        <taxon>Mammalia</taxon>
        <taxon>Eutheria</taxon>
        <taxon>Euarchontoglires</taxon>
        <taxon>Primates</taxon>
        <taxon>Haplorrhini</taxon>
        <taxon>Platyrrhini</taxon>
        <taxon>Cebidae</taxon>
        <taxon>Callitrichinae</taxon>
        <taxon>Callithrix</taxon>
        <taxon>Callithrix</taxon>
    </lineage>
</organism>
<proteinExistence type="predicted"/>
<reference evidence="1" key="3">
    <citation type="submission" date="2025-09" db="UniProtKB">
        <authorList>
            <consortium name="Ensembl"/>
        </authorList>
    </citation>
    <scope>IDENTIFICATION</scope>
</reference>
<sequence length="97" mass="11355">MLSAKFTSELRGSSTCWLKFVLAQPKAHLQSLQFIMELLYWLLEGGDIEDREIRPSVFEISCDMFLSKCKGHGKVKVLKWFKYVLDVPAYRLQYFSN</sequence>
<protein>
    <submittedName>
        <fullName evidence="1">Uncharacterized protein</fullName>
    </submittedName>
</protein>
<dbReference type="OrthoDB" id="9517469at2759"/>
<dbReference type="AlphaFoldDB" id="A0A8I3VZK0"/>
<dbReference type="Proteomes" id="UP000008225">
    <property type="component" value="Chromosome 20"/>
</dbReference>
<keyword evidence="2" id="KW-1185">Reference proteome</keyword>
<dbReference type="Ensembl" id="ENSCJAT00000133399.1">
    <property type="protein sequence ID" value="ENSCJAP00000083255.1"/>
    <property type="gene ID" value="ENSCJAG00000084160.1"/>
</dbReference>
<gene>
    <name evidence="1" type="primary">LOC108589337</name>
</gene>
<dbReference type="GeneID" id="108589337"/>
<dbReference type="GeneTree" id="ENSGT00910000146868"/>